<dbReference type="AlphaFoldDB" id="A0A7J6W4Y0"/>
<dbReference type="EMBL" id="JABWDY010022665">
    <property type="protein sequence ID" value="KAF5191572.1"/>
    <property type="molecule type" value="Genomic_DNA"/>
</dbReference>
<evidence type="ECO:0000313" key="1">
    <source>
        <dbReference type="EMBL" id="KAF5191572.1"/>
    </source>
</evidence>
<name>A0A7J6W4Y0_THATH</name>
<gene>
    <name evidence="1" type="ORF">FRX31_018841</name>
</gene>
<keyword evidence="2" id="KW-1185">Reference proteome</keyword>
<organism evidence="1 2">
    <name type="scientific">Thalictrum thalictroides</name>
    <name type="common">Rue-anemone</name>
    <name type="synonym">Anemone thalictroides</name>
    <dbReference type="NCBI Taxonomy" id="46969"/>
    <lineage>
        <taxon>Eukaryota</taxon>
        <taxon>Viridiplantae</taxon>
        <taxon>Streptophyta</taxon>
        <taxon>Embryophyta</taxon>
        <taxon>Tracheophyta</taxon>
        <taxon>Spermatophyta</taxon>
        <taxon>Magnoliopsida</taxon>
        <taxon>Ranunculales</taxon>
        <taxon>Ranunculaceae</taxon>
        <taxon>Thalictroideae</taxon>
        <taxon>Thalictrum</taxon>
    </lineage>
</organism>
<accession>A0A7J6W4Y0</accession>
<proteinExistence type="predicted"/>
<evidence type="ECO:0000313" key="2">
    <source>
        <dbReference type="Proteomes" id="UP000554482"/>
    </source>
</evidence>
<sequence>MTSLKFTSIPLVHQYDCGEGMQLQELFKAVASSLGRHLAWTDVTRSWFFQLIVKVYEQYALQHHEGMQLQVEVYKSLYDCNAKVELQLKNCCFFTGVAFTMDRQKSLLSSMLLLG</sequence>
<protein>
    <submittedName>
        <fullName evidence="1">Uncharacterized protein</fullName>
    </submittedName>
</protein>
<reference evidence="1 2" key="1">
    <citation type="submission" date="2020-06" db="EMBL/GenBank/DDBJ databases">
        <title>Transcriptomic and genomic resources for Thalictrum thalictroides and T. hernandezii: Facilitating candidate gene discovery in an emerging model plant lineage.</title>
        <authorList>
            <person name="Arias T."/>
            <person name="Riano-Pachon D.M."/>
            <person name="Di Stilio V.S."/>
        </authorList>
    </citation>
    <scope>NUCLEOTIDE SEQUENCE [LARGE SCALE GENOMIC DNA]</scope>
    <source>
        <strain evidence="2">cv. WT478/WT964</strain>
        <tissue evidence="1">Leaves</tissue>
    </source>
</reference>
<comment type="caution">
    <text evidence="1">The sequence shown here is derived from an EMBL/GenBank/DDBJ whole genome shotgun (WGS) entry which is preliminary data.</text>
</comment>
<dbReference type="Proteomes" id="UP000554482">
    <property type="component" value="Unassembled WGS sequence"/>
</dbReference>